<comment type="subcellular location">
    <subcellularLocation>
        <location evidence="6">Cytoplasm</location>
    </subcellularLocation>
</comment>
<keyword evidence="1 6" id="KW-0963">Cytoplasm</keyword>
<reference evidence="7" key="1">
    <citation type="journal article" date="2022" name="Environ. Microbiol.">
        <title>Geoalkalibacter halelectricus SAP #1 sp. nov. possessing extracellular electron transfer and mineral#reducing capabilities from a haloalkaline environment.</title>
        <authorList>
            <person name="Yadav S."/>
            <person name="Singh R."/>
            <person name="Sundharam S.S."/>
            <person name="Chaudhary S."/>
            <person name="Krishnamurthi S."/>
            <person name="Patil S.A."/>
        </authorList>
    </citation>
    <scope>NUCLEOTIDE SEQUENCE</scope>
    <source>
        <strain evidence="7">SAP-1</strain>
    </source>
</reference>
<proteinExistence type="inferred from homology"/>
<dbReference type="EC" id="2.1.1.-" evidence="6"/>
<dbReference type="InterPro" id="IPR003682">
    <property type="entry name" value="rRNA_ssu_MeTfrase_G"/>
</dbReference>
<feature type="binding site" evidence="6">
    <location>
        <position position="76"/>
    </location>
    <ligand>
        <name>S-adenosyl-L-methionine</name>
        <dbReference type="ChEBI" id="CHEBI:59789"/>
    </ligand>
</feature>
<dbReference type="NCBIfam" id="TIGR00138">
    <property type="entry name" value="rsmG_gidB"/>
    <property type="match status" value="1"/>
</dbReference>
<evidence type="ECO:0000313" key="8">
    <source>
        <dbReference type="Proteomes" id="UP001060414"/>
    </source>
</evidence>
<keyword evidence="3 6" id="KW-0489">Methyltransferase</keyword>
<dbReference type="PANTHER" id="PTHR31760:SF0">
    <property type="entry name" value="S-ADENOSYL-L-METHIONINE-DEPENDENT METHYLTRANSFERASES SUPERFAMILY PROTEIN"/>
    <property type="match status" value="1"/>
</dbReference>
<comment type="caution">
    <text evidence="6">Lacks conserved residue(s) required for the propagation of feature annotation.</text>
</comment>
<evidence type="ECO:0000256" key="1">
    <source>
        <dbReference type="ARBA" id="ARBA00022490"/>
    </source>
</evidence>
<dbReference type="Gene3D" id="3.40.50.150">
    <property type="entry name" value="Vaccinia Virus protein VP39"/>
    <property type="match status" value="1"/>
</dbReference>
<dbReference type="GO" id="GO:0008168">
    <property type="term" value="F:methyltransferase activity"/>
    <property type="evidence" value="ECO:0007669"/>
    <property type="project" value="UniProtKB-KW"/>
</dbReference>
<evidence type="ECO:0000256" key="2">
    <source>
        <dbReference type="ARBA" id="ARBA00022552"/>
    </source>
</evidence>
<gene>
    <name evidence="6 7" type="primary">rsmG</name>
    <name evidence="7" type="ORF">L9S41_10160</name>
</gene>
<dbReference type="Pfam" id="PF02527">
    <property type="entry name" value="GidB"/>
    <property type="match status" value="1"/>
</dbReference>
<feature type="binding site" evidence="6">
    <location>
        <position position="81"/>
    </location>
    <ligand>
        <name>S-adenosyl-L-methionine</name>
        <dbReference type="ChEBI" id="CHEBI:59789"/>
    </ligand>
</feature>
<dbReference type="EMBL" id="CP092109">
    <property type="protein sequence ID" value="UWZ78062.1"/>
    <property type="molecule type" value="Genomic_DNA"/>
</dbReference>
<protein>
    <recommendedName>
        <fullName evidence="6">Ribosomal RNA small subunit methyltransferase G</fullName>
        <ecNumber evidence="6">2.1.1.-</ecNumber>
    </recommendedName>
    <alternativeName>
        <fullName evidence="6">16S rRNA 7-methylguanosine methyltransferase</fullName>
        <shortName evidence="6">16S rRNA m7G methyltransferase</shortName>
    </alternativeName>
</protein>
<dbReference type="RefSeq" id="WP_260746411.1">
    <property type="nucleotide sequence ID" value="NZ_CP092109.1"/>
</dbReference>
<dbReference type="CDD" id="cd02440">
    <property type="entry name" value="AdoMet_MTases"/>
    <property type="match status" value="1"/>
</dbReference>
<keyword evidence="8" id="KW-1185">Reference proteome</keyword>
<evidence type="ECO:0000256" key="3">
    <source>
        <dbReference type="ARBA" id="ARBA00022603"/>
    </source>
</evidence>
<evidence type="ECO:0000313" key="7">
    <source>
        <dbReference type="EMBL" id="UWZ78062.1"/>
    </source>
</evidence>
<dbReference type="GO" id="GO:0032259">
    <property type="term" value="P:methylation"/>
    <property type="evidence" value="ECO:0007669"/>
    <property type="project" value="UniProtKB-KW"/>
</dbReference>
<dbReference type="InterPro" id="IPR029063">
    <property type="entry name" value="SAM-dependent_MTases_sf"/>
</dbReference>
<keyword evidence="4 6" id="KW-0808">Transferase</keyword>
<dbReference type="HAMAP" id="MF_00074">
    <property type="entry name" value="16SrRNA_methyltr_G"/>
    <property type="match status" value="1"/>
</dbReference>
<dbReference type="SUPFAM" id="SSF53335">
    <property type="entry name" value="S-adenosyl-L-methionine-dependent methyltransferases"/>
    <property type="match status" value="1"/>
</dbReference>
<feature type="binding site" evidence="6">
    <location>
        <position position="146"/>
    </location>
    <ligand>
        <name>S-adenosyl-L-methionine</name>
        <dbReference type="ChEBI" id="CHEBI:59789"/>
    </ligand>
</feature>
<keyword evidence="2 6" id="KW-0698">rRNA processing</keyword>
<name>A0ABY5ZFW3_9BACT</name>
<accession>A0ABY5ZFW3</accession>
<sequence>MAELNVLAAQLAHLGLDILPEHQEQLLRFQRELLSWNRKFNLTAIRDQAQSIEKHLVDSLTPLPLLEGSRRLLDLGSGPGLPAIPLKIVRPALGIVSVEAQEKKILFQRHVARLLGLRDFTPVRARIEEFGKDAAQGGAYDLVIARALARTEQLLAWAAPFLAGGGRLIAMKAQEEDGNLAQLATLSGFEWTERSELLLPASGAQRRLDVFTRVG</sequence>
<feature type="binding site" evidence="6">
    <location>
        <begin position="127"/>
        <end position="128"/>
    </location>
    <ligand>
        <name>S-adenosyl-L-methionine</name>
        <dbReference type="ChEBI" id="CHEBI:59789"/>
    </ligand>
</feature>
<organism evidence="7 8">
    <name type="scientific">Geoalkalibacter halelectricus</name>
    <dbReference type="NCBI Taxonomy" id="2847045"/>
    <lineage>
        <taxon>Bacteria</taxon>
        <taxon>Pseudomonadati</taxon>
        <taxon>Thermodesulfobacteriota</taxon>
        <taxon>Desulfuromonadia</taxon>
        <taxon>Desulfuromonadales</taxon>
        <taxon>Geoalkalibacteraceae</taxon>
        <taxon>Geoalkalibacter</taxon>
    </lineage>
</organism>
<evidence type="ECO:0000256" key="5">
    <source>
        <dbReference type="ARBA" id="ARBA00022691"/>
    </source>
</evidence>
<dbReference type="PIRSF" id="PIRSF003078">
    <property type="entry name" value="GidB"/>
    <property type="match status" value="1"/>
</dbReference>
<comment type="similarity">
    <text evidence="6">Belongs to the methyltransferase superfamily. RNA methyltransferase RsmG family.</text>
</comment>
<evidence type="ECO:0000256" key="4">
    <source>
        <dbReference type="ARBA" id="ARBA00022679"/>
    </source>
</evidence>
<comment type="function">
    <text evidence="6">Specifically methylates the N7 position of a guanine in 16S rRNA.</text>
</comment>
<keyword evidence="5 6" id="KW-0949">S-adenosyl-L-methionine</keyword>
<evidence type="ECO:0000256" key="6">
    <source>
        <dbReference type="HAMAP-Rule" id="MF_00074"/>
    </source>
</evidence>
<dbReference type="Proteomes" id="UP001060414">
    <property type="component" value="Chromosome"/>
</dbReference>
<dbReference type="PANTHER" id="PTHR31760">
    <property type="entry name" value="S-ADENOSYL-L-METHIONINE-DEPENDENT METHYLTRANSFERASES SUPERFAMILY PROTEIN"/>
    <property type="match status" value="1"/>
</dbReference>